<name>A0A4Z2EHC6_9TELE</name>
<reference evidence="2 3" key="1">
    <citation type="submission" date="2019-03" db="EMBL/GenBank/DDBJ databases">
        <title>First draft genome of Liparis tanakae, snailfish: a comprehensive survey of snailfish specific genes.</title>
        <authorList>
            <person name="Kim W."/>
            <person name="Song I."/>
            <person name="Jeong J.-H."/>
            <person name="Kim D."/>
            <person name="Kim S."/>
            <person name="Ryu S."/>
            <person name="Song J.Y."/>
            <person name="Lee S.K."/>
        </authorList>
    </citation>
    <scope>NUCLEOTIDE SEQUENCE [LARGE SCALE GENOMIC DNA]</scope>
    <source>
        <tissue evidence="2">Muscle</tissue>
    </source>
</reference>
<gene>
    <name evidence="2" type="ORF">EYF80_061771</name>
</gene>
<evidence type="ECO:0000313" key="2">
    <source>
        <dbReference type="EMBL" id="TNN28081.1"/>
    </source>
</evidence>
<evidence type="ECO:0000313" key="3">
    <source>
        <dbReference type="Proteomes" id="UP000314294"/>
    </source>
</evidence>
<evidence type="ECO:0000256" key="1">
    <source>
        <dbReference type="SAM" id="MobiDB-lite"/>
    </source>
</evidence>
<comment type="caution">
    <text evidence="2">The sequence shown here is derived from an EMBL/GenBank/DDBJ whole genome shotgun (WGS) entry which is preliminary data.</text>
</comment>
<proteinExistence type="predicted"/>
<feature type="region of interest" description="Disordered" evidence="1">
    <location>
        <begin position="1"/>
        <end position="25"/>
    </location>
</feature>
<protein>
    <submittedName>
        <fullName evidence="2">Uncharacterized protein</fullName>
    </submittedName>
</protein>
<dbReference type="Proteomes" id="UP000314294">
    <property type="component" value="Unassembled WGS sequence"/>
</dbReference>
<accession>A0A4Z2EHC6</accession>
<keyword evidence="3" id="KW-1185">Reference proteome</keyword>
<organism evidence="2 3">
    <name type="scientific">Liparis tanakae</name>
    <name type="common">Tanaka's snailfish</name>
    <dbReference type="NCBI Taxonomy" id="230148"/>
    <lineage>
        <taxon>Eukaryota</taxon>
        <taxon>Metazoa</taxon>
        <taxon>Chordata</taxon>
        <taxon>Craniata</taxon>
        <taxon>Vertebrata</taxon>
        <taxon>Euteleostomi</taxon>
        <taxon>Actinopterygii</taxon>
        <taxon>Neopterygii</taxon>
        <taxon>Teleostei</taxon>
        <taxon>Neoteleostei</taxon>
        <taxon>Acanthomorphata</taxon>
        <taxon>Eupercaria</taxon>
        <taxon>Perciformes</taxon>
        <taxon>Cottioidei</taxon>
        <taxon>Cottales</taxon>
        <taxon>Liparidae</taxon>
        <taxon>Liparis</taxon>
    </lineage>
</organism>
<dbReference type="AlphaFoldDB" id="A0A4Z2EHC6"/>
<dbReference type="EMBL" id="SRLO01007330">
    <property type="protein sequence ID" value="TNN28081.1"/>
    <property type="molecule type" value="Genomic_DNA"/>
</dbReference>
<sequence length="83" mass="8558">MESGGAPSEDAGIIAGSTVSTSRLSDGALRPRVLALGQARHTVYRNSNLIPGANVLLKCKNSDGFPAFSGDRTVSSRPCLGVK</sequence>